<keyword evidence="5 6" id="KW-0472">Membrane</keyword>
<dbReference type="PANTHER" id="PTHR43370:SF1">
    <property type="entry name" value="GUANOSINE ABC TRANSPORTER PERMEASE PROTEIN NUPQ"/>
    <property type="match status" value="1"/>
</dbReference>
<keyword evidence="3 6" id="KW-0812">Transmembrane</keyword>
<dbReference type="KEGG" id="bsol:FSW04_08355"/>
<feature type="transmembrane region" description="Helical" evidence="6">
    <location>
        <begin position="21"/>
        <end position="43"/>
    </location>
</feature>
<keyword evidence="2" id="KW-1003">Cell membrane</keyword>
<protein>
    <submittedName>
        <fullName evidence="7">ABC transporter permease</fullName>
    </submittedName>
</protein>
<dbReference type="CDD" id="cd06580">
    <property type="entry name" value="TM_PBP1_transp_TpRbsC_like"/>
    <property type="match status" value="1"/>
</dbReference>
<evidence type="ECO:0000313" key="8">
    <source>
        <dbReference type="Proteomes" id="UP000321805"/>
    </source>
</evidence>
<evidence type="ECO:0000256" key="1">
    <source>
        <dbReference type="ARBA" id="ARBA00004651"/>
    </source>
</evidence>
<sequence length="295" mass="30751">MLRYATPLTFAALGGLVSERSGVVNIALEGMMLMGAFFAAWGADRTDSWVLGLLIGVLAGMALAAVHAVWAITLRSDQIVSGTALNFVALGVTGYMYVNSYGQDGTPDNLPAVPEIHLPTDSLGFIGDAISDLNLLVWGALVAVVVIWVVVFRTALGLRLRSVGENPRAAETVGVKVLSTRYAAVITSGGLAALGGAFLSIGFVHSFTQNMTAGRGFIALAALIFGRWRPGGLLAATLLFGFSSALAQRLPEFSPQLATLFQALPYVLTLIAVAGVVGRSTPPAADGVPYKRESA</sequence>
<evidence type="ECO:0000256" key="5">
    <source>
        <dbReference type="ARBA" id="ARBA00023136"/>
    </source>
</evidence>
<keyword evidence="8" id="KW-1185">Reference proteome</keyword>
<feature type="transmembrane region" description="Helical" evidence="6">
    <location>
        <begin position="232"/>
        <end position="251"/>
    </location>
</feature>
<feature type="transmembrane region" description="Helical" evidence="6">
    <location>
        <begin position="49"/>
        <end position="72"/>
    </location>
</feature>
<evidence type="ECO:0000256" key="2">
    <source>
        <dbReference type="ARBA" id="ARBA00022475"/>
    </source>
</evidence>
<organism evidence="7 8">
    <name type="scientific">Baekduia soli</name>
    <dbReference type="NCBI Taxonomy" id="496014"/>
    <lineage>
        <taxon>Bacteria</taxon>
        <taxon>Bacillati</taxon>
        <taxon>Actinomycetota</taxon>
        <taxon>Thermoleophilia</taxon>
        <taxon>Solirubrobacterales</taxon>
        <taxon>Baekduiaceae</taxon>
        <taxon>Baekduia</taxon>
    </lineage>
</organism>
<gene>
    <name evidence="7" type="ORF">FSW04_08355</name>
</gene>
<feature type="transmembrane region" description="Helical" evidence="6">
    <location>
        <begin position="135"/>
        <end position="156"/>
    </location>
</feature>
<feature type="transmembrane region" description="Helical" evidence="6">
    <location>
        <begin position="257"/>
        <end position="277"/>
    </location>
</feature>
<evidence type="ECO:0000256" key="6">
    <source>
        <dbReference type="SAM" id="Phobius"/>
    </source>
</evidence>
<evidence type="ECO:0000256" key="4">
    <source>
        <dbReference type="ARBA" id="ARBA00022989"/>
    </source>
</evidence>
<dbReference type="Pfam" id="PF02653">
    <property type="entry name" value="BPD_transp_2"/>
    <property type="match status" value="1"/>
</dbReference>
<dbReference type="AlphaFoldDB" id="A0A5B8UDD5"/>
<keyword evidence="4 6" id="KW-1133">Transmembrane helix</keyword>
<dbReference type="GO" id="GO:0005886">
    <property type="term" value="C:plasma membrane"/>
    <property type="evidence" value="ECO:0007669"/>
    <property type="project" value="UniProtKB-SubCell"/>
</dbReference>
<dbReference type="EMBL" id="CP042430">
    <property type="protein sequence ID" value="QEC50701.1"/>
    <property type="molecule type" value="Genomic_DNA"/>
</dbReference>
<proteinExistence type="predicted"/>
<feature type="transmembrane region" description="Helical" evidence="6">
    <location>
        <begin position="182"/>
        <end position="201"/>
    </location>
</feature>
<reference evidence="7 8" key="1">
    <citation type="journal article" date="2018" name="J. Microbiol.">
        <title>Baekduia soli gen. nov., sp. nov., a novel bacterium isolated from the soil of Baekdu Mountain and proposal of a novel family name, Baekduiaceae fam. nov.</title>
        <authorList>
            <person name="An D.S."/>
            <person name="Siddiqi M.Z."/>
            <person name="Kim K.H."/>
            <person name="Yu H.S."/>
            <person name="Im W.T."/>
        </authorList>
    </citation>
    <scope>NUCLEOTIDE SEQUENCE [LARGE SCALE GENOMIC DNA]</scope>
    <source>
        <strain evidence="7 8">BR7-21</strain>
    </source>
</reference>
<evidence type="ECO:0000313" key="7">
    <source>
        <dbReference type="EMBL" id="QEC50701.1"/>
    </source>
</evidence>
<name>A0A5B8UDD5_9ACTN</name>
<dbReference type="GO" id="GO:0022857">
    <property type="term" value="F:transmembrane transporter activity"/>
    <property type="evidence" value="ECO:0007669"/>
    <property type="project" value="InterPro"/>
</dbReference>
<comment type="subcellular location">
    <subcellularLocation>
        <location evidence="1">Cell membrane</location>
        <topology evidence="1">Multi-pass membrane protein</topology>
    </subcellularLocation>
</comment>
<dbReference type="PANTHER" id="PTHR43370">
    <property type="entry name" value="SUGAR ABC TRANSPORTER INTEGRAL MEMBRANE PROTEIN-RELATED"/>
    <property type="match status" value="1"/>
</dbReference>
<dbReference type="OrthoDB" id="9792579at2"/>
<dbReference type="Proteomes" id="UP000321805">
    <property type="component" value="Chromosome"/>
</dbReference>
<accession>A0A5B8UDD5</accession>
<evidence type="ECO:0000256" key="3">
    <source>
        <dbReference type="ARBA" id="ARBA00022692"/>
    </source>
</evidence>
<feature type="transmembrane region" description="Helical" evidence="6">
    <location>
        <begin position="79"/>
        <end position="98"/>
    </location>
</feature>
<dbReference type="InterPro" id="IPR001851">
    <property type="entry name" value="ABC_transp_permease"/>
</dbReference>